<dbReference type="RefSeq" id="XP_044962826.1">
    <property type="nucleotide sequence ID" value="XM_045106891.1"/>
</dbReference>
<dbReference type="Gramene" id="HORVU.MOREX.r2.1HG0066010.1">
    <property type="protein sequence ID" value="HORVU.MOREX.r2.1HG0066010.1"/>
    <property type="gene ID" value="HORVU.MOREX.r2.1HG0066010"/>
</dbReference>
<evidence type="ECO:0000313" key="3">
    <source>
        <dbReference type="Proteomes" id="UP000011116"/>
    </source>
</evidence>
<dbReference type="OrthoDB" id="588897at2759"/>
<organism evidence="2 3">
    <name type="scientific">Hordeum vulgare subsp. vulgare</name>
    <name type="common">Domesticated barley</name>
    <dbReference type="NCBI Taxonomy" id="112509"/>
    <lineage>
        <taxon>Eukaryota</taxon>
        <taxon>Viridiplantae</taxon>
        <taxon>Streptophyta</taxon>
        <taxon>Embryophyta</taxon>
        <taxon>Tracheophyta</taxon>
        <taxon>Spermatophyta</taxon>
        <taxon>Magnoliopsida</taxon>
        <taxon>Liliopsida</taxon>
        <taxon>Poales</taxon>
        <taxon>Poaceae</taxon>
        <taxon>BOP clade</taxon>
        <taxon>Pooideae</taxon>
        <taxon>Triticodae</taxon>
        <taxon>Triticeae</taxon>
        <taxon>Hordeinae</taxon>
        <taxon>Hordeum</taxon>
    </lineage>
</organism>
<keyword evidence="3" id="KW-1185">Reference proteome</keyword>
<name>A0A8I6X8Y8_HORVV</name>
<evidence type="ECO:0000256" key="1">
    <source>
        <dbReference type="SAM" id="SignalP"/>
    </source>
</evidence>
<proteinExistence type="predicted"/>
<dbReference type="GeneID" id="123417292"/>
<feature type="signal peptide" evidence="1">
    <location>
        <begin position="1"/>
        <end position="29"/>
    </location>
</feature>
<dbReference type="Proteomes" id="UP000011116">
    <property type="component" value="Chromosome 1H"/>
</dbReference>
<reference evidence="2" key="2">
    <citation type="submission" date="2020-10" db="EMBL/GenBank/DDBJ databases">
        <authorList>
            <person name="Scholz U."/>
            <person name="Mascher M."/>
            <person name="Fiebig A."/>
        </authorList>
    </citation>
    <scope>NUCLEOTIDE SEQUENCE [LARGE SCALE GENOMIC DNA]</scope>
    <source>
        <strain evidence="2">cv. Morex</strain>
    </source>
</reference>
<gene>
    <name evidence="2" type="primary">LOC123417292</name>
</gene>
<dbReference type="Gramene" id="HORVU.MOREX.r3.1HG0080700.1">
    <property type="protein sequence ID" value="HORVU.MOREX.r3.1HG0080700.1"/>
    <property type="gene ID" value="HORVU.MOREX.r3.1HG0080700"/>
</dbReference>
<evidence type="ECO:0000313" key="2">
    <source>
        <dbReference type="EnsemblPlants" id="HORVU.MOREX.r3.1HG0080700.1"/>
    </source>
</evidence>
<keyword evidence="1" id="KW-0732">Signal</keyword>
<reference evidence="2" key="3">
    <citation type="submission" date="2022-01" db="UniProtKB">
        <authorList>
            <consortium name="EnsemblPlants"/>
        </authorList>
    </citation>
    <scope>IDENTIFICATION</scope>
    <source>
        <strain evidence="2">subsp. vulgare</strain>
    </source>
</reference>
<dbReference type="KEGG" id="hvg:123417292"/>
<dbReference type="EnsemblPlants" id="HORVU.MOREX.r3.1HG0080700.1">
    <property type="protein sequence ID" value="HORVU.MOREX.r3.1HG0080700.1"/>
    <property type="gene ID" value="HORVU.MOREX.r3.1HG0080700"/>
</dbReference>
<feature type="chain" id="PRO_5035242879" evidence="1">
    <location>
        <begin position="30"/>
        <end position="115"/>
    </location>
</feature>
<protein>
    <submittedName>
        <fullName evidence="2">Uncharacterized protein</fullName>
    </submittedName>
</protein>
<reference evidence="3" key="1">
    <citation type="journal article" date="2012" name="Nature">
        <title>A physical, genetic and functional sequence assembly of the barley genome.</title>
        <authorList>
            <consortium name="The International Barley Genome Sequencing Consortium"/>
            <person name="Mayer K.F."/>
            <person name="Waugh R."/>
            <person name="Brown J.W."/>
            <person name="Schulman A."/>
            <person name="Langridge P."/>
            <person name="Platzer M."/>
            <person name="Fincher G.B."/>
            <person name="Muehlbauer G.J."/>
            <person name="Sato K."/>
            <person name="Close T.J."/>
            <person name="Wise R.P."/>
            <person name="Stein N."/>
        </authorList>
    </citation>
    <scope>NUCLEOTIDE SEQUENCE [LARGE SCALE GENOMIC DNA]</scope>
    <source>
        <strain evidence="3">cv. Morex</strain>
    </source>
</reference>
<dbReference type="AlphaFoldDB" id="A0A8I6X8Y8"/>
<sequence length="115" mass="12186">MRASVNVMKTVVLLIGCLAVIGQLGRVEAGRSYGGGRRAAGDASKLAVKFCVLRDCDTKGEPIASACFCCLNLPDTPCYLQRDECKAICPKLPRALPASAGGEGTTCAYERMDRN</sequence>
<accession>A0A8I6X8Y8</accession>